<dbReference type="GO" id="GO:0010468">
    <property type="term" value="P:regulation of gene expression"/>
    <property type="evidence" value="ECO:0007669"/>
    <property type="project" value="UniProtKB-ARBA"/>
</dbReference>
<dbReference type="SUPFAM" id="SSF63748">
    <property type="entry name" value="Tudor/PWWP/MBT"/>
    <property type="match status" value="3"/>
</dbReference>
<reference evidence="10 11" key="1">
    <citation type="journal article" date="2021" name="J. Hered.">
        <title>A chromosome-level genome assembly of the parasitoid wasp, Cotesia glomerata (Hymenoptera: Braconidae).</title>
        <authorList>
            <person name="Pinto B.J."/>
            <person name="Weis J.J."/>
            <person name="Gamble T."/>
            <person name="Ode P.J."/>
            <person name="Paul R."/>
            <person name="Zaspel J.M."/>
        </authorList>
    </citation>
    <scope>NUCLEOTIDE SEQUENCE [LARGE SCALE GENOMIC DNA]</scope>
    <source>
        <strain evidence="10">CgM1</strain>
    </source>
</reference>
<evidence type="ECO:0008006" key="12">
    <source>
        <dbReference type="Google" id="ProtNLM"/>
    </source>
</evidence>
<protein>
    <recommendedName>
        <fullName evidence="12">Tudor domain-containing protein 7</fullName>
    </recommendedName>
</protein>
<dbReference type="Gene3D" id="2.30.30.140">
    <property type="match status" value="2"/>
</dbReference>
<dbReference type="GO" id="GO:0005737">
    <property type="term" value="C:cytoplasm"/>
    <property type="evidence" value="ECO:0007669"/>
    <property type="project" value="UniProtKB-SubCell"/>
</dbReference>
<dbReference type="PANTHER" id="PTHR22948">
    <property type="entry name" value="TUDOR DOMAIN CONTAINING PROTEIN"/>
    <property type="match status" value="1"/>
</dbReference>
<evidence type="ECO:0000256" key="5">
    <source>
        <dbReference type="PROSITE-ProRule" id="PRU00266"/>
    </source>
</evidence>
<dbReference type="SMART" id="SM00358">
    <property type="entry name" value="DSRM"/>
    <property type="match status" value="1"/>
</dbReference>
<dbReference type="CDD" id="cd09972">
    <property type="entry name" value="LOTUS_TDRD_OSKAR"/>
    <property type="match status" value="1"/>
</dbReference>
<dbReference type="Pfam" id="PF00567">
    <property type="entry name" value="TUDOR"/>
    <property type="match status" value="2"/>
</dbReference>
<dbReference type="Pfam" id="PF12872">
    <property type="entry name" value="OST-HTH"/>
    <property type="match status" value="1"/>
</dbReference>
<feature type="compositionally biased region" description="Low complexity" evidence="6">
    <location>
        <begin position="140"/>
        <end position="153"/>
    </location>
</feature>
<gene>
    <name evidence="10" type="ORF">KQX54_002445</name>
</gene>
<feature type="compositionally biased region" description="Polar residues" evidence="6">
    <location>
        <begin position="156"/>
        <end position="167"/>
    </location>
</feature>
<feature type="domain" description="Tudor" evidence="8">
    <location>
        <begin position="585"/>
        <end position="645"/>
    </location>
</feature>
<feature type="domain" description="HTH OST-type" evidence="9">
    <location>
        <begin position="1"/>
        <end position="72"/>
    </location>
</feature>
<dbReference type="InterPro" id="IPR041966">
    <property type="entry name" value="LOTUS-like"/>
</dbReference>
<dbReference type="PROSITE" id="PS50137">
    <property type="entry name" value="DS_RBD"/>
    <property type="match status" value="1"/>
</dbReference>
<feature type="domain" description="DRBM" evidence="7">
    <location>
        <begin position="367"/>
        <end position="437"/>
    </location>
</feature>
<feature type="compositionally biased region" description="Basic and acidic residues" evidence="6">
    <location>
        <begin position="191"/>
        <end position="201"/>
    </location>
</feature>
<dbReference type="SUPFAM" id="SSF54768">
    <property type="entry name" value="dsRNA-binding domain-like"/>
    <property type="match status" value="1"/>
</dbReference>
<organism evidence="10 11">
    <name type="scientific">Cotesia glomerata</name>
    <name type="common">Lepidopteran parasitic wasp</name>
    <name type="synonym">Apanteles glomeratus</name>
    <dbReference type="NCBI Taxonomy" id="32391"/>
    <lineage>
        <taxon>Eukaryota</taxon>
        <taxon>Metazoa</taxon>
        <taxon>Ecdysozoa</taxon>
        <taxon>Arthropoda</taxon>
        <taxon>Hexapoda</taxon>
        <taxon>Insecta</taxon>
        <taxon>Pterygota</taxon>
        <taxon>Neoptera</taxon>
        <taxon>Endopterygota</taxon>
        <taxon>Hymenoptera</taxon>
        <taxon>Apocrita</taxon>
        <taxon>Ichneumonoidea</taxon>
        <taxon>Braconidae</taxon>
        <taxon>Microgastrinae</taxon>
        <taxon>Cotesia</taxon>
    </lineage>
</organism>
<dbReference type="GO" id="GO:0030154">
    <property type="term" value="P:cell differentiation"/>
    <property type="evidence" value="ECO:0007669"/>
    <property type="project" value="UniProtKB-ARBA"/>
</dbReference>
<dbReference type="PROSITE" id="PS50304">
    <property type="entry name" value="TUDOR"/>
    <property type="match status" value="1"/>
</dbReference>
<feature type="compositionally biased region" description="Polar residues" evidence="6">
    <location>
        <begin position="178"/>
        <end position="190"/>
    </location>
</feature>
<dbReference type="Gene3D" id="2.40.50.90">
    <property type="match status" value="2"/>
</dbReference>
<dbReference type="GO" id="GO:0003723">
    <property type="term" value="F:RNA binding"/>
    <property type="evidence" value="ECO:0007669"/>
    <property type="project" value="UniProtKB-UniRule"/>
</dbReference>
<feature type="region of interest" description="Disordered" evidence="6">
    <location>
        <begin position="82"/>
        <end position="297"/>
    </location>
</feature>
<keyword evidence="5" id="KW-0694">RNA-binding</keyword>
<evidence type="ECO:0000313" key="10">
    <source>
        <dbReference type="EMBL" id="KAH0548797.1"/>
    </source>
</evidence>
<dbReference type="Proteomes" id="UP000826195">
    <property type="component" value="Unassembled WGS sequence"/>
</dbReference>
<evidence type="ECO:0000256" key="4">
    <source>
        <dbReference type="ARBA" id="ARBA00022871"/>
    </source>
</evidence>
<evidence type="ECO:0000259" key="7">
    <source>
        <dbReference type="PROSITE" id="PS50137"/>
    </source>
</evidence>
<proteinExistence type="predicted"/>
<keyword evidence="11" id="KW-1185">Reference proteome</keyword>
<accession>A0AAV7ICG6</accession>
<dbReference type="GO" id="GO:0007283">
    <property type="term" value="P:spermatogenesis"/>
    <property type="evidence" value="ECO:0007669"/>
    <property type="project" value="UniProtKB-KW"/>
</dbReference>
<keyword evidence="4" id="KW-0221">Differentiation</keyword>
<dbReference type="InterPro" id="IPR002999">
    <property type="entry name" value="Tudor"/>
</dbReference>
<dbReference type="InterPro" id="IPR050621">
    <property type="entry name" value="Tudor_domain_containing"/>
</dbReference>
<keyword evidence="2" id="KW-0963">Cytoplasm</keyword>
<evidence type="ECO:0000256" key="6">
    <source>
        <dbReference type="SAM" id="MobiDB-lite"/>
    </source>
</evidence>
<dbReference type="CDD" id="cd20379">
    <property type="entry name" value="Tudor_dTUD-like"/>
    <property type="match status" value="1"/>
</dbReference>
<comment type="caution">
    <text evidence="10">The sequence shown here is derived from an EMBL/GenBank/DDBJ whole genome shotgun (WGS) entry which is preliminary data.</text>
</comment>
<dbReference type="CDD" id="cd00048">
    <property type="entry name" value="DSRM_SF"/>
    <property type="match status" value="1"/>
</dbReference>
<dbReference type="InterPro" id="IPR014720">
    <property type="entry name" value="dsRBD_dom"/>
</dbReference>
<sequence>MEEIGKTLKSMLLAYKGGVAVENINRDYKDMFEEYIPFRKYGYANILEFLKDVPTIRLVSRNGAIYAQALVDEKNKHLADLISRQKTPKSKPTSSRRPTNTYSGNYNRSSSTGRYSSNPRSNFSARYGRSQSLHRPTDQPTTRNWSSNSSSRPETTRAQNFGSNGSQKKPDDRFYMPKSQNGFQQSSSMSRAEKPEADRVPARANNGFQNLSSSTSPPMNHRVSNLHNISMGRNSQAQNMSGSSFSVTRQNSSGNIPPLIPPTDRKSPVSPTNTSFKQKPLSPNYTSKTNETFNDSGLKPQLKPLSERLKNPLAFSPPIVEPKQAETPSNADKRVTFAPSVEIKPNVSPVVRQLPLTPPLTPRTFNDPREELTDLAFQMNLPPPEYVCTDSGKRSPKTIYSQITIGSMKFSSYPADAKTKNDAEIIAAEQALADLRVKYQSQVQLPITLDKTVIKDRVIDIVINDNHTSGIFKHKLPQYYQEKYKETLPLDWDDVLASCFSKITCEKVLNDGIILLPYNPATDDIDQPPMPELVLPQEELWPVYITSLISTEEVYGIILDDDYCLRRDSMTDKIEVFYSKVQPKPASVKVKRYYAVKKDDTWQRVYVDFIDTESESADVFFIDTGDVDTVSLNDLCTLDRSFYELAPQAVRFSIAGYDELSSYNVINKIGVELLTNLSCYVQVMSREKNDLGVLINGVFYDTSTDEDINVNDLILEKLIKTVSSPKLTSEGEVLEVYLSHVDEDTGGVFIQINNDSFEVLSALIEKLTAEINDEVLKRAAVKWSWVTRDVAYLVRLPEGPMARVKVIQQPQGDRLNVLLVDIGKTMVVSASQLIRIQMIPPAHDNNLKLLATAVEKYPVQTCGIQLHNTRTSVLSDKKILKPLREMAPPKVKLFCKVIKEAKDSLAVVELFKRGGKDKDYSLISINNTLALQLISAEDEDKNNNLKPKSRIFDRKNSRTNLSPKGLEIMSKPEIPNIGEFFDVHVTQTVTGPNHFVVQPYHGTEPLTILEEELQAYCEGSKSFVKNEDFGTVDSLCAAKVDNKWQRAMVAGIFDARSTIVYLCDSGVMRNLDNSELKPLADEFLTIPYQGIKAKLYGHEQLNSKPELDSKFKELVGEKDFVSIIRRIEPDTVSPTKQIVSLELIDTSGSEDKNILSELMKLDI</sequence>
<evidence type="ECO:0000256" key="2">
    <source>
        <dbReference type="ARBA" id="ARBA00022490"/>
    </source>
</evidence>
<dbReference type="PROSITE" id="PS51644">
    <property type="entry name" value="HTH_OST"/>
    <property type="match status" value="1"/>
</dbReference>
<feature type="compositionally biased region" description="Polar residues" evidence="6">
    <location>
        <begin position="269"/>
        <end position="295"/>
    </location>
</feature>
<evidence type="ECO:0000256" key="1">
    <source>
        <dbReference type="ARBA" id="ARBA00004496"/>
    </source>
</evidence>
<dbReference type="SMART" id="SM00333">
    <property type="entry name" value="TUDOR"/>
    <property type="match status" value="3"/>
</dbReference>
<evidence type="ECO:0000313" key="11">
    <source>
        <dbReference type="Proteomes" id="UP000826195"/>
    </source>
</evidence>
<evidence type="ECO:0000259" key="8">
    <source>
        <dbReference type="PROSITE" id="PS50304"/>
    </source>
</evidence>
<comment type="subcellular location">
    <subcellularLocation>
        <location evidence="1">Cytoplasm</location>
    </subcellularLocation>
</comment>
<keyword evidence="4" id="KW-0744">Spermatogenesis</keyword>
<dbReference type="InterPro" id="IPR025605">
    <property type="entry name" value="OST-HTH/LOTUS_dom"/>
</dbReference>
<feature type="compositionally biased region" description="Polar residues" evidence="6">
    <location>
        <begin position="206"/>
        <end position="255"/>
    </location>
</feature>
<dbReference type="PANTHER" id="PTHR22948:SF77">
    <property type="entry name" value="SERINE_THREONINE-PROTEIN KINASE 31-LIKE ISOFORM X1"/>
    <property type="match status" value="1"/>
</dbReference>
<evidence type="ECO:0000256" key="3">
    <source>
        <dbReference type="ARBA" id="ARBA00022737"/>
    </source>
</evidence>
<name>A0AAV7ICG6_COTGL</name>
<dbReference type="Gene3D" id="3.30.160.20">
    <property type="match status" value="1"/>
</dbReference>
<keyword evidence="3" id="KW-0677">Repeat</keyword>
<dbReference type="AlphaFoldDB" id="A0AAV7ICG6"/>
<dbReference type="Pfam" id="PF00035">
    <property type="entry name" value="dsrm"/>
    <property type="match status" value="1"/>
</dbReference>
<dbReference type="InterPro" id="IPR035437">
    <property type="entry name" value="SNase_OB-fold_sf"/>
</dbReference>
<dbReference type="Gene3D" id="3.30.420.610">
    <property type="entry name" value="LOTUS domain-like"/>
    <property type="match status" value="2"/>
</dbReference>
<feature type="compositionally biased region" description="Polar residues" evidence="6">
    <location>
        <begin position="90"/>
        <end position="134"/>
    </location>
</feature>
<evidence type="ECO:0000259" key="9">
    <source>
        <dbReference type="PROSITE" id="PS51644"/>
    </source>
</evidence>
<dbReference type="EMBL" id="JAHXZJ010001864">
    <property type="protein sequence ID" value="KAH0548797.1"/>
    <property type="molecule type" value="Genomic_DNA"/>
</dbReference>